<reference evidence="7 8" key="1">
    <citation type="submission" date="2018-04" db="EMBL/GenBank/DDBJ databases">
        <title>Brenneria corticis sp.nov.</title>
        <authorList>
            <person name="Li Y."/>
        </authorList>
    </citation>
    <scope>NUCLEOTIDE SEQUENCE [LARGE SCALE GENOMIC DNA]</scope>
    <source>
        <strain evidence="7 8">CFCC 11842</strain>
    </source>
</reference>
<dbReference type="InterPro" id="IPR013762">
    <property type="entry name" value="Integrase-like_cat_sf"/>
</dbReference>
<dbReference type="InterPro" id="IPR038488">
    <property type="entry name" value="Integrase_DNA-bd_sf"/>
</dbReference>
<evidence type="ECO:0000313" key="7">
    <source>
        <dbReference type="EMBL" id="PWC19680.1"/>
    </source>
</evidence>
<organism evidence="7 8">
    <name type="scientific">Brenneria corticis</name>
    <dbReference type="NCBI Taxonomy" id="2173106"/>
    <lineage>
        <taxon>Bacteria</taxon>
        <taxon>Pseudomonadati</taxon>
        <taxon>Pseudomonadota</taxon>
        <taxon>Gammaproteobacteria</taxon>
        <taxon>Enterobacterales</taxon>
        <taxon>Pectobacteriaceae</taxon>
        <taxon>Brenneria</taxon>
    </lineage>
</organism>
<dbReference type="GO" id="GO:0003677">
    <property type="term" value="F:DNA binding"/>
    <property type="evidence" value="ECO:0007669"/>
    <property type="project" value="UniProtKB-KW"/>
</dbReference>
<evidence type="ECO:0000256" key="1">
    <source>
        <dbReference type="ARBA" id="ARBA00008857"/>
    </source>
</evidence>
<feature type="domain" description="Tyr recombinase" evidence="6">
    <location>
        <begin position="198"/>
        <end position="393"/>
    </location>
</feature>
<proteinExistence type="inferred from homology"/>
<dbReference type="Pfam" id="PF22022">
    <property type="entry name" value="Phage_int_M"/>
    <property type="match status" value="1"/>
</dbReference>
<dbReference type="Gene3D" id="1.10.150.130">
    <property type="match status" value="1"/>
</dbReference>
<protein>
    <submittedName>
        <fullName evidence="7">Integrase</fullName>
    </submittedName>
</protein>
<evidence type="ECO:0000256" key="4">
    <source>
        <dbReference type="ARBA" id="ARBA00023172"/>
    </source>
</evidence>
<accession>A0A2U1UDD7</accession>
<dbReference type="RefSeq" id="WP_136164740.1">
    <property type="nucleotide sequence ID" value="NZ_KZ819071.1"/>
</dbReference>
<dbReference type="InterPro" id="IPR010998">
    <property type="entry name" value="Integrase_recombinase_N"/>
</dbReference>
<dbReference type="InterPro" id="IPR002104">
    <property type="entry name" value="Integrase_catalytic"/>
</dbReference>
<dbReference type="Pfam" id="PF13356">
    <property type="entry name" value="Arm-DNA-bind_3"/>
    <property type="match status" value="1"/>
</dbReference>
<keyword evidence="4" id="KW-0233">DNA recombination</keyword>
<dbReference type="SUPFAM" id="SSF56349">
    <property type="entry name" value="DNA breaking-rejoining enzymes"/>
    <property type="match status" value="1"/>
</dbReference>
<dbReference type="EMBL" id="QDKH01000001">
    <property type="protein sequence ID" value="PWC19680.1"/>
    <property type="molecule type" value="Genomic_DNA"/>
</dbReference>
<dbReference type="GO" id="GO:0015074">
    <property type="term" value="P:DNA integration"/>
    <property type="evidence" value="ECO:0007669"/>
    <property type="project" value="UniProtKB-KW"/>
</dbReference>
<dbReference type="PANTHER" id="PTHR30629:SF2">
    <property type="entry name" value="PROPHAGE INTEGRASE INTS-RELATED"/>
    <property type="match status" value="1"/>
</dbReference>
<keyword evidence="3" id="KW-0238">DNA-binding</keyword>
<dbReference type="Pfam" id="PF00589">
    <property type="entry name" value="Phage_integrase"/>
    <property type="match status" value="1"/>
</dbReference>
<dbReference type="Proteomes" id="UP000296159">
    <property type="component" value="Unassembled WGS sequence"/>
</dbReference>
<dbReference type="Gene3D" id="1.10.443.10">
    <property type="entry name" value="Intergrase catalytic core"/>
    <property type="match status" value="1"/>
</dbReference>
<name>A0A2U1UDD7_9GAMM</name>
<feature type="region of interest" description="Disordered" evidence="5">
    <location>
        <begin position="63"/>
        <end position="89"/>
    </location>
</feature>
<evidence type="ECO:0000256" key="3">
    <source>
        <dbReference type="ARBA" id="ARBA00023125"/>
    </source>
</evidence>
<comment type="similarity">
    <text evidence="1">Belongs to the 'phage' integrase family.</text>
</comment>
<dbReference type="InterPro" id="IPR050808">
    <property type="entry name" value="Phage_Integrase"/>
</dbReference>
<dbReference type="AlphaFoldDB" id="A0A2U1UDD7"/>
<evidence type="ECO:0000259" key="6">
    <source>
        <dbReference type="PROSITE" id="PS51898"/>
    </source>
</evidence>
<dbReference type="PANTHER" id="PTHR30629">
    <property type="entry name" value="PROPHAGE INTEGRASE"/>
    <property type="match status" value="1"/>
</dbReference>
<dbReference type="GO" id="GO:0006310">
    <property type="term" value="P:DNA recombination"/>
    <property type="evidence" value="ECO:0007669"/>
    <property type="project" value="UniProtKB-KW"/>
</dbReference>
<keyword evidence="2" id="KW-0229">DNA integration</keyword>
<dbReference type="CDD" id="cd00801">
    <property type="entry name" value="INT_P4_C"/>
    <property type="match status" value="1"/>
</dbReference>
<dbReference type="InterPro" id="IPR053876">
    <property type="entry name" value="Phage_int_M"/>
</dbReference>
<evidence type="ECO:0000313" key="8">
    <source>
        <dbReference type="Proteomes" id="UP000296159"/>
    </source>
</evidence>
<evidence type="ECO:0000256" key="2">
    <source>
        <dbReference type="ARBA" id="ARBA00022908"/>
    </source>
</evidence>
<dbReference type="Gene3D" id="3.30.160.390">
    <property type="entry name" value="Integrase, DNA-binding domain"/>
    <property type="match status" value="1"/>
</dbReference>
<keyword evidence="8" id="KW-1185">Reference proteome</keyword>
<comment type="caution">
    <text evidence="7">The sequence shown here is derived from an EMBL/GenBank/DDBJ whole genome shotgun (WGS) entry which is preliminary data.</text>
</comment>
<feature type="compositionally biased region" description="Basic and acidic residues" evidence="5">
    <location>
        <begin position="67"/>
        <end position="86"/>
    </location>
</feature>
<dbReference type="PROSITE" id="PS51898">
    <property type="entry name" value="TYR_RECOMBINASE"/>
    <property type="match status" value="1"/>
</dbReference>
<gene>
    <name evidence="7" type="ORF">DDT56_01520</name>
</gene>
<sequence>MGNLTVKTIQSILKASRPGRYNDGQGLYLMLPQRGEPYWMLRYTLNAKRRSLTLGKPSDLSLAEARSQAEDARRKVRKGDDPIAERKRNHPARIHTVNDLFNDWKQDLVRRLKHPHIPQRIFAREIAPHIGELTLGKVTPLDIRAIIQQITASGRPCTANDALMYLKQLFNHGIKLGLLVHNPAAAFKVDDAGGIEKSRDRALSLEELTQVFQVFRNQSDSFTRDNYLACALLIVLGVRKSELTEAQWDEFSLEDATWELPATRSKSGVAIVIPLPPLTLEWLRELKIRACGSAYVFPNRRASGSLHMGSDTLNRAIAKLFGREPGRKIQPPNRMGELEPFTVHDLRRTCRSLLAALGVPGYVAERCLNHKLKGVEGIYDRYDYFEERREAHCKLADLVKPVIENNDLHSASNEQSNNADRRYFFVG</sequence>
<evidence type="ECO:0000256" key="5">
    <source>
        <dbReference type="SAM" id="MobiDB-lite"/>
    </source>
</evidence>
<dbReference type="InterPro" id="IPR011010">
    <property type="entry name" value="DNA_brk_join_enz"/>
</dbReference>
<dbReference type="InterPro" id="IPR025166">
    <property type="entry name" value="Integrase_DNA_bind_dom"/>
</dbReference>